<evidence type="ECO:0000313" key="3">
    <source>
        <dbReference type="EMBL" id="MCS3918620.1"/>
    </source>
</evidence>
<dbReference type="NCBIfam" id="TIGR02532">
    <property type="entry name" value="IV_pilin_GFxxxE"/>
    <property type="match status" value="1"/>
</dbReference>
<dbReference type="SUPFAM" id="SSF54523">
    <property type="entry name" value="Pili subunits"/>
    <property type="match status" value="1"/>
</dbReference>
<gene>
    <name evidence="3" type="ORF">M2350_001020</name>
</gene>
<evidence type="ECO:0000256" key="1">
    <source>
        <dbReference type="ARBA" id="ARBA00022481"/>
    </source>
</evidence>
<dbReference type="PRINTS" id="PR00813">
    <property type="entry name" value="BCTERIALGSPG"/>
</dbReference>
<dbReference type="PANTHER" id="PTHR30093">
    <property type="entry name" value="GENERAL SECRETION PATHWAY PROTEIN G"/>
    <property type="match status" value="1"/>
</dbReference>
<evidence type="ECO:0000313" key="4">
    <source>
        <dbReference type="Proteomes" id="UP001204798"/>
    </source>
</evidence>
<dbReference type="Pfam" id="PF07963">
    <property type="entry name" value="N_methyl"/>
    <property type="match status" value="1"/>
</dbReference>
<comment type="caution">
    <text evidence="3">The sequence shown here is derived from an EMBL/GenBank/DDBJ whole genome shotgun (WGS) entry which is preliminary data.</text>
</comment>
<keyword evidence="2" id="KW-0812">Transmembrane</keyword>
<dbReference type="Gene3D" id="3.30.700.10">
    <property type="entry name" value="Glycoprotein, Type 4 Pilin"/>
    <property type="match status" value="1"/>
</dbReference>
<sequence>MKRSGFTLIELLVVVAVITVLAGILFPTFLSVREKGRQTQCISNLHQLNRAFSLYADDHDDTFPYRPTDLTGHPGGAGVSPDGGWPPLVIPPWTAQVEAYTRNRQILVCPSTRRDWSWPLWAGSWGVLGADGPWLAPCGYRGYGSAVGKPEWDVFTSYGYNEAVSNNFANYTALAVYRFPSEFGLLADSEVAWFTPFGVDTVWGLSPSGLVLRIAFSEQFPPPSETDPKAEGASRHQGGNHIAFVDGHVKWIRWIQTRCKRFNGQLRFHPDDERW</sequence>
<keyword evidence="2" id="KW-0472">Membrane</keyword>
<dbReference type="InterPro" id="IPR000983">
    <property type="entry name" value="Bac_GSPG_pilin"/>
</dbReference>
<dbReference type="NCBIfam" id="TIGR04294">
    <property type="entry name" value="pre_pil_HX9DG"/>
    <property type="match status" value="1"/>
</dbReference>
<organism evidence="3 4">
    <name type="scientific">Candidatus Fervidibacter sacchari</name>
    <dbReference type="NCBI Taxonomy" id="1448929"/>
    <lineage>
        <taxon>Bacteria</taxon>
        <taxon>Candidatus Fervidibacterota</taxon>
        <taxon>Candidatus Fervidibacter</taxon>
    </lineage>
</organism>
<keyword evidence="2" id="KW-1133">Transmembrane helix</keyword>
<dbReference type="PROSITE" id="PS00409">
    <property type="entry name" value="PROKAR_NTER_METHYL"/>
    <property type="match status" value="1"/>
</dbReference>
<evidence type="ECO:0000256" key="2">
    <source>
        <dbReference type="SAM" id="Phobius"/>
    </source>
</evidence>
<dbReference type="RefSeq" id="WP_259094597.1">
    <property type="nucleotide sequence ID" value="NZ_CP130454.1"/>
</dbReference>
<dbReference type="Proteomes" id="UP001204798">
    <property type="component" value="Unassembled WGS sequence"/>
</dbReference>
<proteinExistence type="predicted"/>
<protein>
    <submittedName>
        <fullName evidence="3">Prepilin-type N-terminal cleavage/methylation domain-containing protein/prepilin-type processing-associated H-X9-DG protein</fullName>
    </submittedName>
</protein>
<name>A0ABT2EL10_9BACT</name>
<dbReference type="EMBL" id="JANUCP010000002">
    <property type="protein sequence ID" value="MCS3918620.1"/>
    <property type="molecule type" value="Genomic_DNA"/>
</dbReference>
<dbReference type="InterPro" id="IPR045584">
    <property type="entry name" value="Pilin-like"/>
</dbReference>
<keyword evidence="1" id="KW-0488">Methylation</keyword>
<keyword evidence="4" id="KW-1185">Reference proteome</keyword>
<dbReference type="InterPro" id="IPR027558">
    <property type="entry name" value="Pre_pil_HX9DG_C"/>
</dbReference>
<reference evidence="3 4" key="1">
    <citation type="submission" date="2022-08" db="EMBL/GenBank/DDBJ databases">
        <title>Bacterial and archaeal communities from various locations to study Microbial Dark Matter (Phase II).</title>
        <authorList>
            <person name="Stepanauskas R."/>
        </authorList>
    </citation>
    <scope>NUCLEOTIDE SEQUENCE [LARGE SCALE GENOMIC DNA]</scope>
    <source>
        <strain evidence="3 4">PD1</strain>
    </source>
</reference>
<accession>A0ABT2EL10</accession>
<feature type="transmembrane region" description="Helical" evidence="2">
    <location>
        <begin position="6"/>
        <end position="30"/>
    </location>
</feature>
<dbReference type="InterPro" id="IPR012902">
    <property type="entry name" value="N_methyl_site"/>
</dbReference>